<gene>
    <name evidence="2" type="ORF">DES52_11933</name>
</gene>
<evidence type="ECO:0000256" key="1">
    <source>
        <dbReference type="SAM" id="SignalP"/>
    </source>
</evidence>
<feature type="signal peptide" evidence="1">
    <location>
        <begin position="1"/>
        <end position="18"/>
    </location>
</feature>
<feature type="chain" id="PRO_5016468516" evidence="1">
    <location>
        <begin position="19"/>
        <end position="390"/>
    </location>
</feature>
<evidence type="ECO:0000313" key="2">
    <source>
        <dbReference type="EMBL" id="PYE50012.1"/>
    </source>
</evidence>
<dbReference type="Proteomes" id="UP000248326">
    <property type="component" value="Unassembled WGS sequence"/>
</dbReference>
<dbReference type="OrthoDB" id="9813301at2"/>
<accession>A0A318S4D8</accession>
<dbReference type="InterPro" id="IPR052913">
    <property type="entry name" value="Glycopeptide_resist_protein"/>
</dbReference>
<reference evidence="2 3" key="1">
    <citation type="submission" date="2018-06" db="EMBL/GenBank/DDBJ databases">
        <title>Genomic Encyclopedia of Type Strains, Phase IV (KMG-IV): sequencing the most valuable type-strain genomes for metagenomic binning, comparative biology and taxonomic classification.</title>
        <authorList>
            <person name="Goeker M."/>
        </authorList>
    </citation>
    <scope>NUCLEOTIDE SEQUENCE [LARGE SCALE GENOMIC DNA]</scope>
    <source>
        <strain evidence="2 3">DSM 18048</strain>
    </source>
</reference>
<name>A0A318S4D8_9DEIO</name>
<comment type="caution">
    <text evidence="2">The sequence shown here is derived from an EMBL/GenBank/DDBJ whole genome shotgun (WGS) entry which is preliminary data.</text>
</comment>
<evidence type="ECO:0000313" key="3">
    <source>
        <dbReference type="Proteomes" id="UP000248326"/>
    </source>
</evidence>
<protein>
    <submittedName>
        <fullName evidence="2">Vancomycin resistance protein YoaR</fullName>
    </submittedName>
</protein>
<dbReference type="EMBL" id="QJSX01000019">
    <property type="protein sequence ID" value="PYE50012.1"/>
    <property type="molecule type" value="Genomic_DNA"/>
</dbReference>
<keyword evidence="3" id="KW-1185">Reference proteome</keyword>
<organism evidence="2 3">
    <name type="scientific">Deinococcus yavapaiensis KR-236</name>
    <dbReference type="NCBI Taxonomy" id="694435"/>
    <lineage>
        <taxon>Bacteria</taxon>
        <taxon>Thermotogati</taxon>
        <taxon>Deinococcota</taxon>
        <taxon>Deinococci</taxon>
        <taxon>Deinococcales</taxon>
        <taxon>Deinococcaceae</taxon>
        <taxon>Deinococcus</taxon>
    </lineage>
</organism>
<proteinExistence type="predicted"/>
<dbReference type="PANTHER" id="PTHR35788">
    <property type="entry name" value="EXPORTED PROTEIN-RELATED"/>
    <property type="match status" value="1"/>
</dbReference>
<dbReference type="RefSeq" id="WP_110888469.1">
    <property type="nucleotide sequence ID" value="NZ_QJSX01000019.1"/>
</dbReference>
<dbReference type="InterPro" id="IPR007391">
    <property type="entry name" value="Vancomycin_resist_VanW"/>
</dbReference>
<sequence length="390" mass="43804">MRFLPPLVVLSLVSSVGAATYPAFSLKFVTNEPRIEKGRLVEDTIAKRYPVNAALVARSQRIGRLSTDLLPRLSHTFNVIEQRKPKEAYFVNDEGRWIARQQTGWVVDRRATKDNILKAIQAGRHEAEIVLRRVEPKRSVRDWARAGILHHVSGGESNFAGSPSFRVKNILVGAKKLEERYVKPSEEFDFNAYVGEIDKKNGFVPGYVISGGTLEKEDGGGICQVSTTIFRAAYQGGFPITERHEHSHRVKYYDPVGYEATVYAPSKNFKFRNDTKAPLFIQASWDLRSSTLRFDIFGAKPNRKVTVSRPVVTSFKPPAKPSYTADPNQAKGTRRLVDVPMQGMKAAITRRIVQANGEARKDRTVSVYEPWGAVYAVNPRDKRLKAQASN</sequence>
<dbReference type="PANTHER" id="PTHR35788:SF1">
    <property type="entry name" value="EXPORTED PROTEIN"/>
    <property type="match status" value="1"/>
</dbReference>
<dbReference type="AlphaFoldDB" id="A0A318S4D8"/>
<dbReference type="Pfam" id="PF04294">
    <property type="entry name" value="VanW"/>
    <property type="match status" value="1"/>
</dbReference>
<keyword evidence="1" id="KW-0732">Signal</keyword>